<feature type="region of interest" description="Disordered" evidence="4">
    <location>
        <begin position="458"/>
        <end position="480"/>
    </location>
</feature>
<dbReference type="PANTHER" id="PTHR12425">
    <property type="entry name" value="SYNEMBRYN"/>
    <property type="match status" value="1"/>
</dbReference>
<evidence type="ECO:0000313" key="5">
    <source>
        <dbReference type="EMBL" id="PKS12207.1"/>
    </source>
</evidence>
<evidence type="ECO:0000256" key="2">
    <source>
        <dbReference type="ARBA" id="ARBA00022658"/>
    </source>
</evidence>
<keyword evidence="3" id="KW-0143">Chaperone</keyword>
<reference evidence="5 6" key="1">
    <citation type="journal article" date="2017" name="G3 (Bethesda)">
        <title>First Draft Genome Sequence of the Pathogenic Fungus Lomentospora prolificans (Formerly Scedosporium prolificans).</title>
        <authorList>
            <person name="Luo R."/>
            <person name="Zimin A."/>
            <person name="Workman R."/>
            <person name="Fan Y."/>
            <person name="Pertea G."/>
            <person name="Grossman N."/>
            <person name="Wear M.P."/>
            <person name="Jia B."/>
            <person name="Miller H."/>
            <person name="Casadevall A."/>
            <person name="Timp W."/>
            <person name="Zhang S.X."/>
            <person name="Salzberg S.L."/>
        </authorList>
    </citation>
    <scope>NUCLEOTIDE SEQUENCE [LARGE SCALE GENOMIC DNA]</scope>
    <source>
        <strain evidence="5 6">JHH-5317</strain>
    </source>
</reference>
<dbReference type="EMBL" id="NLAX01000004">
    <property type="protein sequence ID" value="PKS12207.1"/>
    <property type="molecule type" value="Genomic_DNA"/>
</dbReference>
<dbReference type="VEuPathDB" id="FungiDB:jhhlp_001506"/>
<dbReference type="GO" id="GO:0001965">
    <property type="term" value="F:G-protein alpha-subunit binding"/>
    <property type="evidence" value="ECO:0007669"/>
    <property type="project" value="TreeGrafter"/>
</dbReference>
<evidence type="ECO:0000256" key="3">
    <source>
        <dbReference type="ARBA" id="ARBA00023186"/>
    </source>
</evidence>
<name>A0A2N3NIE0_9PEZI</name>
<dbReference type="InParanoid" id="A0A2N3NIE0"/>
<evidence type="ECO:0000256" key="4">
    <source>
        <dbReference type="SAM" id="MobiDB-lite"/>
    </source>
</evidence>
<dbReference type="GO" id="GO:0005737">
    <property type="term" value="C:cytoplasm"/>
    <property type="evidence" value="ECO:0007669"/>
    <property type="project" value="TreeGrafter"/>
</dbReference>
<dbReference type="Pfam" id="PF10165">
    <property type="entry name" value="Ric8"/>
    <property type="match status" value="1"/>
</dbReference>
<accession>A0A2N3NIE0</accession>
<dbReference type="AlphaFoldDB" id="A0A2N3NIE0"/>
<gene>
    <name evidence="5" type="ORF">jhhlp_001506</name>
</gene>
<dbReference type="GO" id="GO:0005085">
    <property type="term" value="F:guanyl-nucleotide exchange factor activity"/>
    <property type="evidence" value="ECO:0007669"/>
    <property type="project" value="UniProtKB-KW"/>
</dbReference>
<comment type="similarity">
    <text evidence="1">Belongs to the synembryn family.</text>
</comment>
<keyword evidence="2" id="KW-0344">Guanine-nucleotide releasing factor</keyword>
<proteinExistence type="inferred from homology"/>
<organism evidence="5 6">
    <name type="scientific">Lomentospora prolificans</name>
    <dbReference type="NCBI Taxonomy" id="41688"/>
    <lineage>
        <taxon>Eukaryota</taxon>
        <taxon>Fungi</taxon>
        <taxon>Dikarya</taxon>
        <taxon>Ascomycota</taxon>
        <taxon>Pezizomycotina</taxon>
        <taxon>Sordariomycetes</taxon>
        <taxon>Hypocreomycetidae</taxon>
        <taxon>Microascales</taxon>
        <taxon>Microascaceae</taxon>
        <taxon>Lomentospora</taxon>
    </lineage>
</organism>
<dbReference type="GO" id="GO:0007186">
    <property type="term" value="P:G protein-coupled receptor signaling pathway"/>
    <property type="evidence" value="ECO:0007669"/>
    <property type="project" value="TreeGrafter"/>
</dbReference>
<evidence type="ECO:0000256" key="1">
    <source>
        <dbReference type="ARBA" id="ARBA00009049"/>
    </source>
</evidence>
<evidence type="ECO:0000313" key="6">
    <source>
        <dbReference type="Proteomes" id="UP000233524"/>
    </source>
</evidence>
<dbReference type="InterPro" id="IPR019318">
    <property type="entry name" value="Gua_nucleotide_exch_fac_Ric8"/>
</dbReference>
<sequence>MLTPLLFAIETPDQVRESLNRLEAGLGKGQAVPIPAQLRRNLSLTENSADPVLECDEILTSLHIYTRTIRNPFSDPLTTKRGLSIVGRYAFGSPDVPLNTQRIAARCLNNIIVLAQPMRQVFVDEGYPQKVIARLKNGDPEDELACGNLLLFSSVQTTLDLNPFFESGDLAEPINDNLLRHSKSDVPLSNDPAQPAVASLKLMSTLAVSYEAQAHRFIPSFQPVFDLLDKVRIPSPPMQLPVSLLVGCLASVPFHDKSRKGVTFLKSNVDKLIDVVDASLKSYAGKAGEMNLLTPMVALLRVSQAADLESETIKQLKERLLPSEEDRKEVLGKGKTLPHRLLHFGVNSTSPELRDPTLSLLFELSNKDSREFIRNVGFGNAVGYLTTKGINVSQEDMAASGADANNSRPINPITGQRMDMEQDVDLPEMTEEEKEREAERLFVLFERLRATGVVNVENPAARAASMPSVEEVNSSDDEKK</sequence>
<dbReference type="OrthoDB" id="5585685at2759"/>
<comment type="caution">
    <text evidence="5">The sequence shown here is derived from an EMBL/GenBank/DDBJ whole genome shotgun (WGS) entry which is preliminary data.</text>
</comment>
<dbReference type="PANTHER" id="PTHR12425:SF5">
    <property type="entry name" value="SYNEMBRYN"/>
    <property type="match status" value="1"/>
</dbReference>
<dbReference type="Proteomes" id="UP000233524">
    <property type="component" value="Unassembled WGS sequence"/>
</dbReference>
<protein>
    <submittedName>
        <fullName evidence="5">Uncharacterized protein</fullName>
    </submittedName>
</protein>
<keyword evidence="6" id="KW-1185">Reference proteome</keyword>